<keyword evidence="3" id="KW-0812">Transmembrane</keyword>
<feature type="region of interest" description="Disordered" evidence="2">
    <location>
        <begin position="1"/>
        <end position="22"/>
    </location>
</feature>
<evidence type="ECO:0000313" key="4">
    <source>
        <dbReference type="EMBL" id="CEN37350.1"/>
    </source>
</evidence>
<gene>
    <name evidence="4" type="ORF">CCYN2B_40078</name>
</gene>
<protein>
    <recommendedName>
        <fullName evidence="6">Chromosome partitioning protein ParA</fullName>
    </recommendedName>
</protein>
<feature type="transmembrane region" description="Helical" evidence="3">
    <location>
        <begin position="32"/>
        <end position="53"/>
    </location>
</feature>
<evidence type="ECO:0008006" key="6">
    <source>
        <dbReference type="Google" id="ProtNLM"/>
    </source>
</evidence>
<dbReference type="AlphaFoldDB" id="A0A0B7HDJ3"/>
<feature type="compositionally biased region" description="Basic and acidic residues" evidence="2">
    <location>
        <begin position="1"/>
        <end position="16"/>
    </location>
</feature>
<evidence type="ECO:0000256" key="3">
    <source>
        <dbReference type="SAM" id="Phobius"/>
    </source>
</evidence>
<dbReference type="EMBL" id="CDOD01000034">
    <property type="protein sequence ID" value="CEN37350.1"/>
    <property type="molecule type" value="Genomic_DNA"/>
</dbReference>
<name>A0A0B7HDJ3_9FLAO</name>
<feature type="coiled-coil region" evidence="1">
    <location>
        <begin position="52"/>
        <end position="104"/>
    </location>
</feature>
<keyword evidence="3" id="KW-1133">Transmembrane helix</keyword>
<accession>A0A0B7HDJ3</accession>
<dbReference type="STRING" id="28189.CCYN74_40205"/>
<organism evidence="4 5">
    <name type="scientific">Capnocytophaga cynodegmi</name>
    <dbReference type="NCBI Taxonomy" id="28189"/>
    <lineage>
        <taxon>Bacteria</taxon>
        <taxon>Pseudomonadati</taxon>
        <taxon>Bacteroidota</taxon>
        <taxon>Flavobacteriia</taxon>
        <taxon>Flavobacteriales</taxon>
        <taxon>Flavobacteriaceae</taxon>
        <taxon>Capnocytophaga</taxon>
    </lineage>
</organism>
<dbReference type="eggNOG" id="COG4768">
    <property type="taxonomic scope" value="Bacteria"/>
</dbReference>
<keyword evidence="1" id="KW-0175">Coiled coil</keyword>
<reference evidence="5" key="1">
    <citation type="submission" date="2015-01" db="EMBL/GenBank/DDBJ databases">
        <authorList>
            <person name="MANFREDI Pablo"/>
        </authorList>
    </citation>
    <scope>NUCLEOTIDE SEQUENCE [LARGE SCALE GENOMIC DNA]</scope>
    <source>
        <strain evidence="5">Ccyn2B</strain>
    </source>
</reference>
<sequence>MINSEKFDDSSQKEEFTFDEGYANEPRKGGGIISKILIGVLAITTGFVGYHAYSLREQKDKNEIELNEQKEQIIKELSALKTSYDKAVEENKTTNQDLIDARNKVSMYIDSLKTMKMSMASLTKYRNQVFTLTKERERLLAINDSLRRSNALIRQERDSVAGALQTTVSYADSLVQQNTKLRKVVESGEELQINKLTTEAVKERSSGRLVETSRSKAADKIRVCFTVAANRIAKSGTRHFYIQLVDPNGITLGENGTTSVGDNTVNYSVATRFIYENKNIDVCDFVSKSGDKFEKGTYRVVVFDDKLKSIGETEFSLK</sequence>
<proteinExistence type="predicted"/>
<evidence type="ECO:0000256" key="2">
    <source>
        <dbReference type="SAM" id="MobiDB-lite"/>
    </source>
</evidence>
<dbReference type="Proteomes" id="UP000038055">
    <property type="component" value="Unassembled WGS sequence"/>
</dbReference>
<evidence type="ECO:0000256" key="1">
    <source>
        <dbReference type="SAM" id="Coils"/>
    </source>
</evidence>
<dbReference type="RefSeq" id="WP_052456930.1">
    <property type="nucleotide sequence ID" value="NZ_CDOD01000034.1"/>
</dbReference>
<keyword evidence="3" id="KW-0472">Membrane</keyword>
<keyword evidence="5" id="KW-1185">Reference proteome</keyword>
<evidence type="ECO:0000313" key="5">
    <source>
        <dbReference type="Proteomes" id="UP000038055"/>
    </source>
</evidence>